<dbReference type="EMBL" id="CP007035">
    <property type="protein sequence ID" value="AHF17857.1"/>
    <property type="molecule type" value="Genomic_DNA"/>
</dbReference>
<dbReference type="HOGENOM" id="CLU_3063935_0_0_10"/>
<dbReference type="KEGG" id="nso:NIASO_15370"/>
<dbReference type="STRING" id="929713.NIASO_15370"/>
<accession>W0F4C1</accession>
<gene>
    <name evidence="1" type="ORF">NIASO_15370</name>
</gene>
<organism evidence="1 2">
    <name type="scientific">Niabella soli DSM 19437</name>
    <dbReference type="NCBI Taxonomy" id="929713"/>
    <lineage>
        <taxon>Bacteria</taxon>
        <taxon>Pseudomonadati</taxon>
        <taxon>Bacteroidota</taxon>
        <taxon>Chitinophagia</taxon>
        <taxon>Chitinophagales</taxon>
        <taxon>Chitinophagaceae</taxon>
        <taxon>Niabella</taxon>
    </lineage>
</organism>
<protein>
    <submittedName>
        <fullName evidence="1">Uncharacterized protein</fullName>
    </submittedName>
</protein>
<sequence length="53" mass="6068">MFWLTKRFAGLRLRAAQYICDLFAAACFAGKSTNNKFNSGYQLYSKAGRHPFE</sequence>
<evidence type="ECO:0000313" key="1">
    <source>
        <dbReference type="EMBL" id="AHF17857.1"/>
    </source>
</evidence>
<keyword evidence="2" id="KW-1185">Reference proteome</keyword>
<evidence type="ECO:0000313" key="2">
    <source>
        <dbReference type="Proteomes" id="UP000003586"/>
    </source>
</evidence>
<proteinExistence type="predicted"/>
<name>W0F4C1_9BACT</name>
<reference evidence="1 2" key="1">
    <citation type="submission" date="2013-12" db="EMBL/GenBank/DDBJ databases">
        <authorList>
            <consortium name="DOE Joint Genome Institute"/>
            <person name="Eisen J."/>
            <person name="Huntemann M."/>
            <person name="Han J."/>
            <person name="Chen A."/>
            <person name="Kyrpides N."/>
            <person name="Mavromatis K."/>
            <person name="Markowitz V."/>
            <person name="Palaniappan K."/>
            <person name="Ivanova N."/>
            <person name="Schaumberg A."/>
            <person name="Pati A."/>
            <person name="Liolios K."/>
            <person name="Nordberg H.P."/>
            <person name="Cantor M.N."/>
            <person name="Hua S.X."/>
            <person name="Woyke T."/>
        </authorList>
    </citation>
    <scope>NUCLEOTIDE SEQUENCE [LARGE SCALE GENOMIC DNA]</scope>
    <source>
        <strain evidence="2">DSM 19437</strain>
    </source>
</reference>
<dbReference type="AlphaFoldDB" id="W0F4C1"/>
<dbReference type="Proteomes" id="UP000003586">
    <property type="component" value="Chromosome"/>
</dbReference>